<dbReference type="Proteomes" id="UP000737113">
    <property type="component" value="Unassembled WGS sequence"/>
</dbReference>
<comment type="caution">
    <text evidence="2">The sequence shown here is derived from an EMBL/GenBank/DDBJ whole genome shotgun (WGS) entry which is preliminary data.</text>
</comment>
<dbReference type="InterPro" id="IPR021806">
    <property type="entry name" value="DUF3379"/>
</dbReference>
<organism evidence="2 3">
    <name type="scientific">Shewanella salipaludis</name>
    <dbReference type="NCBI Taxonomy" id="2723052"/>
    <lineage>
        <taxon>Bacteria</taxon>
        <taxon>Pseudomonadati</taxon>
        <taxon>Pseudomonadota</taxon>
        <taxon>Gammaproteobacteria</taxon>
        <taxon>Alteromonadales</taxon>
        <taxon>Shewanellaceae</taxon>
        <taxon>Shewanella</taxon>
    </lineage>
</organism>
<accession>A0A972FTQ0</accession>
<dbReference type="Pfam" id="PF11859">
    <property type="entry name" value="DUF3379"/>
    <property type="match status" value="1"/>
</dbReference>
<sequence>MDELQFRRQAYGEPNSQDAEFLQALQDNPDREVFLKELKQLDGKLDQALKVEIPDGMADKLLLRQQLQHHQQQKRKTGFMMAMVASVAFVVGISFSLLRIAPVDLGEHALAHVHHETVALVVDQHVGVQQINAELAAFKTLGGAKFSAQPGKVYYLSYCDFQGVQSLHLVMQGAENKVTAFLVPQEDRMLLEANFADKEYQGMGFQRGGSYILLVGERQADLDYVKAEITQTFI</sequence>
<name>A0A972FTQ0_9GAMM</name>
<keyword evidence="1" id="KW-0812">Transmembrane</keyword>
<dbReference type="RefSeq" id="WP_169564766.1">
    <property type="nucleotide sequence ID" value="NZ_JAAXYH010000009.1"/>
</dbReference>
<feature type="transmembrane region" description="Helical" evidence="1">
    <location>
        <begin position="78"/>
        <end position="98"/>
    </location>
</feature>
<evidence type="ECO:0000313" key="2">
    <source>
        <dbReference type="EMBL" id="NMH66033.1"/>
    </source>
</evidence>
<evidence type="ECO:0000256" key="1">
    <source>
        <dbReference type="SAM" id="Phobius"/>
    </source>
</evidence>
<gene>
    <name evidence="2" type="ORF">HC757_12775</name>
</gene>
<reference evidence="2" key="1">
    <citation type="submission" date="2020-04" db="EMBL/GenBank/DDBJ databases">
        <title>Description of Shewanella salipaludis sp. nov., isolated from a salt marsh.</title>
        <authorList>
            <person name="Park S."/>
            <person name="Yoon J.-H."/>
        </authorList>
    </citation>
    <scope>NUCLEOTIDE SEQUENCE</scope>
    <source>
        <strain evidence="2">SHSM-M6</strain>
    </source>
</reference>
<protein>
    <submittedName>
        <fullName evidence="2">DUF3379 domain-containing protein</fullName>
    </submittedName>
</protein>
<keyword evidence="1" id="KW-1133">Transmembrane helix</keyword>
<dbReference type="AlphaFoldDB" id="A0A972FTQ0"/>
<keyword evidence="3" id="KW-1185">Reference proteome</keyword>
<evidence type="ECO:0000313" key="3">
    <source>
        <dbReference type="Proteomes" id="UP000737113"/>
    </source>
</evidence>
<proteinExistence type="predicted"/>
<keyword evidence="1" id="KW-0472">Membrane</keyword>
<dbReference type="EMBL" id="JAAXYH010000009">
    <property type="protein sequence ID" value="NMH66033.1"/>
    <property type="molecule type" value="Genomic_DNA"/>
</dbReference>